<feature type="region of interest" description="Disordered" evidence="6">
    <location>
        <begin position="152"/>
        <end position="179"/>
    </location>
</feature>
<evidence type="ECO:0000313" key="8">
    <source>
        <dbReference type="EMBL" id="OAT81699.1"/>
    </source>
</evidence>
<dbReference type="STRING" id="1838280.A6M21_09810"/>
<protein>
    <submittedName>
        <fullName evidence="8">Nitroreductase</fullName>
    </submittedName>
</protein>
<dbReference type="CDD" id="cd02139">
    <property type="entry name" value="nitroreductase"/>
    <property type="match status" value="1"/>
</dbReference>
<dbReference type="PANTHER" id="PTHR43673">
    <property type="entry name" value="NAD(P)H NITROREDUCTASE YDGI-RELATED"/>
    <property type="match status" value="1"/>
</dbReference>
<dbReference type="PANTHER" id="PTHR43673:SF2">
    <property type="entry name" value="NITROREDUCTASE"/>
    <property type="match status" value="1"/>
</dbReference>
<evidence type="ECO:0000259" key="7">
    <source>
        <dbReference type="Pfam" id="PF00881"/>
    </source>
</evidence>
<evidence type="ECO:0000256" key="4">
    <source>
        <dbReference type="ARBA" id="ARBA00022643"/>
    </source>
</evidence>
<evidence type="ECO:0000256" key="1">
    <source>
        <dbReference type="ARBA" id="ARBA00001917"/>
    </source>
</evidence>
<keyword evidence="9" id="KW-1185">Reference proteome</keyword>
<evidence type="ECO:0000256" key="2">
    <source>
        <dbReference type="ARBA" id="ARBA00007118"/>
    </source>
</evidence>
<dbReference type="SUPFAM" id="SSF55469">
    <property type="entry name" value="FMN-dependent nitroreductase-like"/>
    <property type="match status" value="1"/>
</dbReference>
<sequence length="179" mass="19723">MEFFDVVAARRSIRKYRETPVEKEKLASLLEAFRLAPSWKDLQCWRLIMVDTPAEKEKLLAAVPDSNPGKKGIASAPVALILAANPADSGERDGQAYYLVDCGIALQNLVLAACAQGLGTCWMGIFEEGMIKAAFDIPDPWRVVAVTPLGYPDQEPKPRPRKPLSELVFGGAWGRPRQE</sequence>
<dbReference type="AlphaFoldDB" id="A0A1B7LEI0"/>
<dbReference type="Gene3D" id="3.40.109.10">
    <property type="entry name" value="NADH Oxidase"/>
    <property type="match status" value="1"/>
</dbReference>
<dbReference type="RefSeq" id="WP_066668107.1">
    <property type="nucleotide sequence ID" value="NZ_LYVF01000158.1"/>
</dbReference>
<dbReference type="OrthoDB" id="9812105at2"/>
<reference evidence="8 9" key="1">
    <citation type="submission" date="2016-04" db="EMBL/GenBank/DDBJ databases">
        <authorList>
            <person name="Evans L.H."/>
            <person name="Alamgir A."/>
            <person name="Owens N."/>
            <person name="Weber N.D."/>
            <person name="Virtaneva K."/>
            <person name="Barbian K."/>
            <person name="Babar A."/>
            <person name="Rosenke K."/>
        </authorList>
    </citation>
    <scope>NUCLEOTIDE SEQUENCE [LARGE SCALE GENOMIC DNA]</scope>
    <source>
        <strain evidence="8 9">LMa1</strain>
    </source>
</reference>
<dbReference type="EMBL" id="LYVF01000158">
    <property type="protein sequence ID" value="OAT81699.1"/>
    <property type="molecule type" value="Genomic_DNA"/>
</dbReference>
<dbReference type="GO" id="GO:0016491">
    <property type="term" value="F:oxidoreductase activity"/>
    <property type="evidence" value="ECO:0007669"/>
    <property type="project" value="UniProtKB-KW"/>
</dbReference>
<keyword evidence="5" id="KW-0560">Oxidoreductase</keyword>
<evidence type="ECO:0000313" key="9">
    <source>
        <dbReference type="Proteomes" id="UP000078532"/>
    </source>
</evidence>
<dbReference type="InterPro" id="IPR029479">
    <property type="entry name" value="Nitroreductase"/>
</dbReference>
<evidence type="ECO:0000256" key="3">
    <source>
        <dbReference type="ARBA" id="ARBA00022630"/>
    </source>
</evidence>
<evidence type="ECO:0000256" key="5">
    <source>
        <dbReference type="ARBA" id="ARBA00023002"/>
    </source>
</evidence>
<dbReference type="InterPro" id="IPR000415">
    <property type="entry name" value="Nitroreductase-like"/>
</dbReference>
<evidence type="ECO:0000256" key="6">
    <source>
        <dbReference type="SAM" id="MobiDB-lite"/>
    </source>
</evidence>
<comment type="cofactor">
    <cofactor evidence="1">
        <name>FMN</name>
        <dbReference type="ChEBI" id="CHEBI:58210"/>
    </cofactor>
</comment>
<gene>
    <name evidence="8" type="ORF">A6M21_09810</name>
</gene>
<keyword evidence="3" id="KW-0285">Flavoprotein</keyword>
<accession>A0A1B7LEI0</accession>
<comment type="caution">
    <text evidence="8">The sequence shown here is derived from an EMBL/GenBank/DDBJ whole genome shotgun (WGS) entry which is preliminary data.</text>
</comment>
<name>A0A1B7LEI0_9FIRM</name>
<keyword evidence="4" id="KW-0288">FMN</keyword>
<organism evidence="8 9">
    <name type="scientific">Desulfotomaculum copahuensis</name>
    <dbReference type="NCBI Taxonomy" id="1838280"/>
    <lineage>
        <taxon>Bacteria</taxon>
        <taxon>Bacillati</taxon>
        <taxon>Bacillota</taxon>
        <taxon>Clostridia</taxon>
        <taxon>Eubacteriales</taxon>
        <taxon>Desulfotomaculaceae</taxon>
        <taxon>Desulfotomaculum</taxon>
    </lineage>
</organism>
<comment type="similarity">
    <text evidence="2">Belongs to the nitroreductase family.</text>
</comment>
<proteinExistence type="inferred from homology"/>
<dbReference type="Pfam" id="PF00881">
    <property type="entry name" value="Nitroreductase"/>
    <property type="match status" value="1"/>
</dbReference>
<dbReference type="Proteomes" id="UP000078532">
    <property type="component" value="Unassembled WGS sequence"/>
</dbReference>
<feature type="domain" description="Nitroreductase" evidence="7">
    <location>
        <begin position="8"/>
        <end position="151"/>
    </location>
</feature>